<name>K2M5S4_9HYPH</name>
<organism evidence="2 3">
    <name type="scientific">Nitratireductor pacificus pht-3B</name>
    <dbReference type="NCBI Taxonomy" id="391937"/>
    <lineage>
        <taxon>Bacteria</taxon>
        <taxon>Pseudomonadati</taxon>
        <taxon>Pseudomonadota</taxon>
        <taxon>Alphaproteobacteria</taxon>
        <taxon>Hyphomicrobiales</taxon>
        <taxon>Phyllobacteriaceae</taxon>
        <taxon>Nitratireductor</taxon>
    </lineage>
</organism>
<feature type="transmembrane region" description="Helical" evidence="1">
    <location>
        <begin position="7"/>
        <end position="27"/>
    </location>
</feature>
<keyword evidence="1" id="KW-0472">Membrane</keyword>
<evidence type="ECO:0000256" key="1">
    <source>
        <dbReference type="SAM" id="Phobius"/>
    </source>
</evidence>
<evidence type="ECO:0000313" key="3">
    <source>
        <dbReference type="Proteomes" id="UP000006786"/>
    </source>
</evidence>
<dbReference type="eggNOG" id="ENOG50336CK">
    <property type="taxonomic scope" value="Bacteria"/>
</dbReference>
<dbReference type="RefSeq" id="WP_008598480.1">
    <property type="nucleotide sequence ID" value="NZ_AMRM01000023.1"/>
</dbReference>
<accession>K2M5S4</accession>
<dbReference type="STRING" id="391937.NA2_17711"/>
<feature type="transmembrane region" description="Helical" evidence="1">
    <location>
        <begin position="39"/>
        <end position="57"/>
    </location>
</feature>
<keyword evidence="1" id="KW-0812">Transmembrane</keyword>
<dbReference type="PATRIC" id="fig|391937.3.peg.3640"/>
<protein>
    <recommendedName>
        <fullName evidence="4">Integral membrane protein</fullName>
    </recommendedName>
</protein>
<comment type="caution">
    <text evidence="2">The sequence shown here is derived from an EMBL/GenBank/DDBJ whole genome shotgun (WGS) entry which is preliminary data.</text>
</comment>
<keyword evidence="3" id="KW-1185">Reference proteome</keyword>
<feature type="transmembrane region" description="Helical" evidence="1">
    <location>
        <begin position="94"/>
        <end position="113"/>
    </location>
</feature>
<proteinExistence type="predicted"/>
<reference evidence="2 3" key="1">
    <citation type="journal article" date="2012" name="J. Bacteriol.">
        <title>Genome Sequence of Nitratireductor pacificus Type Strain pht-3B.</title>
        <authorList>
            <person name="Lai Q."/>
            <person name="Li G."/>
            <person name="Shao Z."/>
        </authorList>
    </citation>
    <scope>NUCLEOTIDE SEQUENCE [LARGE SCALE GENOMIC DNA]</scope>
    <source>
        <strain evidence="3">pht-3B</strain>
    </source>
</reference>
<evidence type="ECO:0008006" key="4">
    <source>
        <dbReference type="Google" id="ProtNLM"/>
    </source>
</evidence>
<dbReference type="AlphaFoldDB" id="K2M5S4"/>
<feature type="transmembrane region" description="Helical" evidence="1">
    <location>
        <begin position="69"/>
        <end position="88"/>
    </location>
</feature>
<gene>
    <name evidence="2" type="ORF">NA2_17711</name>
</gene>
<sequence length="124" mass="13098">MILKKILALDAITCALMGVVLVSFASILCELMGVSKDLLFYAGCLLFPTAAFMAFLSYQDDPSASGVRLVVIGNIAWVAASFLVLAIAGPNLVGAGLIILQALVVVLFAWAEFRAAPRLQPRIG</sequence>
<evidence type="ECO:0000313" key="2">
    <source>
        <dbReference type="EMBL" id="EKF17491.1"/>
    </source>
</evidence>
<dbReference type="OrthoDB" id="7570420at2"/>
<dbReference type="Proteomes" id="UP000006786">
    <property type="component" value="Unassembled WGS sequence"/>
</dbReference>
<keyword evidence="1" id="KW-1133">Transmembrane helix</keyword>
<dbReference type="EMBL" id="AMRM01000023">
    <property type="protein sequence ID" value="EKF17491.1"/>
    <property type="molecule type" value="Genomic_DNA"/>
</dbReference>